<evidence type="ECO:0000313" key="2">
    <source>
        <dbReference type="Proteomes" id="UP000664169"/>
    </source>
</evidence>
<evidence type="ECO:0000313" key="1">
    <source>
        <dbReference type="EMBL" id="CAF9912360.1"/>
    </source>
</evidence>
<keyword evidence="2" id="KW-1185">Reference proteome</keyword>
<reference evidence="1" key="1">
    <citation type="submission" date="2021-03" db="EMBL/GenBank/DDBJ databases">
        <authorList>
            <person name="Tagirdzhanova G."/>
        </authorList>
    </citation>
    <scope>NUCLEOTIDE SEQUENCE</scope>
</reference>
<dbReference type="EMBL" id="CAJPDQ010000007">
    <property type="protein sequence ID" value="CAF9912360.1"/>
    <property type="molecule type" value="Genomic_DNA"/>
</dbReference>
<accession>A0A8H3EVE7</accession>
<organism evidence="1 2">
    <name type="scientific">Gomphillus americanus</name>
    <dbReference type="NCBI Taxonomy" id="1940652"/>
    <lineage>
        <taxon>Eukaryota</taxon>
        <taxon>Fungi</taxon>
        <taxon>Dikarya</taxon>
        <taxon>Ascomycota</taxon>
        <taxon>Pezizomycotina</taxon>
        <taxon>Lecanoromycetes</taxon>
        <taxon>OSLEUM clade</taxon>
        <taxon>Ostropomycetidae</taxon>
        <taxon>Ostropales</taxon>
        <taxon>Graphidaceae</taxon>
        <taxon>Gomphilloideae</taxon>
        <taxon>Gomphillus</taxon>
    </lineage>
</organism>
<dbReference type="Proteomes" id="UP000664169">
    <property type="component" value="Unassembled WGS sequence"/>
</dbReference>
<protein>
    <submittedName>
        <fullName evidence="1">Uncharacterized protein</fullName>
    </submittedName>
</protein>
<sequence>MKVCNLIHFIQSIPHAKTVIPQILTGHEKPETGSDEVGSLNFSSKPQAVVLGGAFDLKTVEDLRAHVNKEGMGNGISWLARGPDADARLGPAGPVYAIKAAECVKGVLTRLNEQETLGKDKSIGTAASDD</sequence>
<dbReference type="OrthoDB" id="3649348at2759"/>
<name>A0A8H3EVE7_9LECA</name>
<dbReference type="AlphaFoldDB" id="A0A8H3EVE7"/>
<proteinExistence type="predicted"/>
<gene>
    <name evidence="1" type="ORF">GOMPHAMPRED_007639</name>
</gene>
<comment type="caution">
    <text evidence="1">The sequence shown here is derived from an EMBL/GenBank/DDBJ whole genome shotgun (WGS) entry which is preliminary data.</text>
</comment>